<sequence length="332" mass="37701">MDPYGFVNKYDPQFNGIGPKVYILPLPRSLEEEMKDTYTEIAAFKDTINRGLMFSALLKGFHLTSNHQLIEAEVALAAPAKLIEERKTLHDHGALYALYNLLANKALAAKELDSAARLLDSADRYSWLSNHTSDRLLIRSNKAAVLLMQDALEQASALENELIAYYSSQNDNNRKAEHLTREALISAHKQAYTLAENTIIRQVFPIYNKTKDKKGKIQAWITLANIYHLQNKHTEAQWFLLQAKTEATTLKSAELLAVINYLLGYSKSVQKNYAVAEKELSVALQLTEELQDNYLKIAIVEELGRTKVALGQYEEAKSLYTEYKKLRTALFR</sequence>
<evidence type="ECO:0000313" key="2">
    <source>
        <dbReference type="Proteomes" id="UP001500394"/>
    </source>
</evidence>
<name>A0ABP8R0A7_9SPHI</name>
<proteinExistence type="predicted"/>
<dbReference type="Gene3D" id="1.25.40.10">
    <property type="entry name" value="Tetratricopeptide repeat domain"/>
    <property type="match status" value="1"/>
</dbReference>
<dbReference type="EMBL" id="BAABGR010000015">
    <property type="protein sequence ID" value="GAA4514760.1"/>
    <property type="molecule type" value="Genomic_DNA"/>
</dbReference>
<dbReference type="InterPro" id="IPR011990">
    <property type="entry name" value="TPR-like_helical_dom_sf"/>
</dbReference>
<evidence type="ECO:0008006" key="3">
    <source>
        <dbReference type="Google" id="ProtNLM"/>
    </source>
</evidence>
<keyword evidence="2" id="KW-1185">Reference proteome</keyword>
<organism evidence="1 2">
    <name type="scientific">Sphingobacterium thermophilum</name>
    <dbReference type="NCBI Taxonomy" id="768534"/>
    <lineage>
        <taxon>Bacteria</taxon>
        <taxon>Pseudomonadati</taxon>
        <taxon>Bacteroidota</taxon>
        <taxon>Sphingobacteriia</taxon>
        <taxon>Sphingobacteriales</taxon>
        <taxon>Sphingobacteriaceae</taxon>
        <taxon>Sphingobacterium</taxon>
    </lineage>
</organism>
<dbReference type="Proteomes" id="UP001500394">
    <property type="component" value="Unassembled WGS sequence"/>
</dbReference>
<dbReference type="SUPFAM" id="SSF48452">
    <property type="entry name" value="TPR-like"/>
    <property type="match status" value="1"/>
</dbReference>
<evidence type="ECO:0000313" key="1">
    <source>
        <dbReference type="EMBL" id="GAA4514760.1"/>
    </source>
</evidence>
<reference evidence="2" key="1">
    <citation type="journal article" date="2019" name="Int. J. Syst. Evol. Microbiol.">
        <title>The Global Catalogue of Microorganisms (GCM) 10K type strain sequencing project: providing services to taxonomists for standard genome sequencing and annotation.</title>
        <authorList>
            <consortium name="The Broad Institute Genomics Platform"/>
            <consortium name="The Broad Institute Genome Sequencing Center for Infectious Disease"/>
            <person name="Wu L."/>
            <person name="Ma J."/>
        </authorList>
    </citation>
    <scope>NUCLEOTIDE SEQUENCE [LARGE SCALE GENOMIC DNA]</scope>
    <source>
        <strain evidence="2">JCM 17858</strain>
    </source>
</reference>
<gene>
    <name evidence="1" type="ORF">GCM10023173_11690</name>
</gene>
<comment type="caution">
    <text evidence="1">The sequence shown here is derived from an EMBL/GenBank/DDBJ whole genome shotgun (WGS) entry which is preliminary data.</text>
</comment>
<accession>A0ABP8R0A7</accession>
<protein>
    <recommendedName>
        <fullName evidence="3">ATP-dependent transcriptional regulator</fullName>
    </recommendedName>
</protein>